<keyword evidence="2" id="KW-1185">Reference proteome</keyword>
<organism evidence="1 2">
    <name type="scientific">Popillia japonica</name>
    <name type="common">Japanese beetle</name>
    <dbReference type="NCBI Taxonomy" id="7064"/>
    <lineage>
        <taxon>Eukaryota</taxon>
        <taxon>Metazoa</taxon>
        <taxon>Ecdysozoa</taxon>
        <taxon>Arthropoda</taxon>
        <taxon>Hexapoda</taxon>
        <taxon>Insecta</taxon>
        <taxon>Pterygota</taxon>
        <taxon>Neoptera</taxon>
        <taxon>Endopterygota</taxon>
        <taxon>Coleoptera</taxon>
        <taxon>Polyphaga</taxon>
        <taxon>Scarabaeiformia</taxon>
        <taxon>Scarabaeidae</taxon>
        <taxon>Rutelinae</taxon>
        <taxon>Popillia</taxon>
    </lineage>
</organism>
<evidence type="ECO:0000313" key="2">
    <source>
        <dbReference type="Proteomes" id="UP001458880"/>
    </source>
</evidence>
<evidence type="ECO:0000313" key="1">
    <source>
        <dbReference type="EMBL" id="KAK9717879.1"/>
    </source>
</evidence>
<name>A0AAW1KF17_POPJA</name>
<gene>
    <name evidence="1" type="ORF">QE152_g23496</name>
</gene>
<dbReference type="EMBL" id="JASPKY010000235">
    <property type="protein sequence ID" value="KAK9717879.1"/>
    <property type="molecule type" value="Genomic_DNA"/>
</dbReference>
<accession>A0AAW1KF17</accession>
<dbReference type="Proteomes" id="UP001458880">
    <property type="component" value="Unassembled WGS sequence"/>
</dbReference>
<reference evidence="1 2" key="1">
    <citation type="journal article" date="2024" name="BMC Genomics">
        <title>De novo assembly and annotation of Popillia japonica's genome with initial clues to its potential as an invasive pest.</title>
        <authorList>
            <person name="Cucini C."/>
            <person name="Boschi S."/>
            <person name="Funari R."/>
            <person name="Cardaioli E."/>
            <person name="Iannotti N."/>
            <person name="Marturano G."/>
            <person name="Paoli F."/>
            <person name="Bruttini M."/>
            <person name="Carapelli A."/>
            <person name="Frati F."/>
            <person name="Nardi F."/>
        </authorList>
    </citation>
    <scope>NUCLEOTIDE SEQUENCE [LARGE SCALE GENOMIC DNA]</scope>
    <source>
        <strain evidence="1">DMR45628</strain>
    </source>
</reference>
<sequence length="154" mass="17255">MTWATTALRILQSIEKTSDDEKLSPLDLASLIGTDPSEANIRAQISWATPPLKIWQFIQKTFDGEDPSGEAIVAFMLNKDSHEANMDVTIQNDFSSRRPLVVKIEILPSRAQISWATPPLKIWQFIQKTFGGEDPGGEAIVAFMLKTLLKPIWM</sequence>
<protein>
    <submittedName>
        <fullName evidence="1">Uncharacterized protein</fullName>
    </submittedName>
</protein>
<proteinExistence type="predicted"/>
<comment type="caution">
    <text evidence="1">The sequence shown here is derived from an EMBL/GenBank/DDBJ whole genome shotgun (WGS) entry which is preliminary data.</text>
</comment>
<dbReference type="AlphaFoldDB" id="A0AAW1KF17"/>